<keyword evidence="14" id="KW-0969">Cilium</keyword>
<evidence type="ECO:0000256" key="4">
    <source>
        <dbReference type="ARBA" id="ARBA00022475"/>
    </source>
</evidence>
<evidence type="ECO:0000256" key="7">
    <source>
        <dbReference type="ARBA" id="ARBA00023136"/>
    </source>
</evidence>
<dbReference type="InterPro" id="IPR006182">
    <property type="entry name" value="FliF_N_dom"/>
</dbReference>
<evidence type="ECO:0000259" key="12">
    <source>
        <dbReference type="Pfam" id="PF01514"/>
    </source>
</evidence>
<dbReference type="RefSeq" id="WP_150023429.1">
    <property type="nucleotide sequence ID" value="NZ_VWOJ01000003.1"/>
</dbReference>
<dbReference type="Proteomes" id="UP000325122">
    <property type="component" value="Unassembled WGS sequence"/>
</dbReference>
<dbReference type="InterPro" id="IPR043427">
    <property type="entry name" value="YscJ/FliF"/>
</dbReference>
<dbReference type="NCBIfam" id="TIGR00206">
    <property type="entry name" value="fliF"/>
    <property type="match status" value="1"/>
</dbReference>
<dbReference type="EMBL" id="VWOJ01000003">
    <property type="protein sequence ID" value="KAA5802178.1"/>
    <property type="molecule type" value="Genomic_DNA"/>
</dbReference>
<organism evidence="14 15">
    <name type="scientific">Alkalicaulis satelles</name>
    <dbReference type="NCBI Taxonomy" id="2609175"/>
    <lineage>
        <taxon>Bacteria</taxon>
        <taxon>Pseudomonadati</taxon>
        <taxon>Pseudomonadota</taxon>
        <taxon>Alphaproteobacteria</taxon>
        <taxon>Maricaulales</taxon>
        <taxon>Maricaulaceae</taxon>
        <taxon>Alkalicaulis</taxon>
    </lineage>
</organism>
<dbReference type="GO" id="GO:0003774">
    <property type="term" value="F:cytoskeletal motor activity"/>
    <property type="evidence" value="ECO:0007669"/>
    <property type="project" value="InterPro"/>
</dbReference>
<comment type="subcellular location">
    <subcellularLocation>
        <location evidence="1 9">Bacterial flagellum basal body</location>
    </subcellularLocation>
    <subcellularLocation>
        <location evidence="2">Cell membrane</location>
        <topology evidence="2">Multi-pass membrane protein</topology>
    </subcellularLocation>
</comment>
<gene>
    <name evidence="14" type="primary">fliF</name>
    <name evidence="14" type="ORF">F1654_10070</name>
</gene>
<dbReference type="Pfam" id="PF01514">
    <property type="entry name" value="YscJ_FliF"/>
    <property type="match status" value="1"/>
</dbReference>
<keyword evidence="7 11" id="KW-0472">Membrane</keyword>
<keyword evidence="5 11" id="KW-0812">Transmembrane</keyword>
<accession>A0A5M6ZGE1</accession>
<dbReference type="PIRSF" id="PIRSF004862">
    <property type="entry name" value="FliF"/>
    <property type="match status" value="1"/>
</dbReference>
<evidence type="ECO:0000256" key="8">
    <source>
        <dbReference type="ARBA" id="ARBA00023143"/>
    </source>
</evidence>
<evidence type="ECO:0000256" key="5">
    <source>
        <dbReference type="ARBA" id="ARBA00022692"/>
    </source>
</evidence>
<dbReference type="PRINTS" id="PR01009">
    <property type="entry name" value="FLGMRINGFLIF"/>
</dbReference>
<dbReference type="AlphaFoldDB" id="A0A5M6ZGE1"/>
<comment type="function">
    <text evidence="9">The M ring may be actively involved in energy transduction.</text>
</comment>
<comment type="caution">
    <text evidence="14">The sequence shown here is derived from an EMBL/GenBank/DDBJ whole genome shotgun (WGS) entry which is preliminary data.</text>
</comment>
<reference evidence="14 15" key="1">
    <citation type="submission" date="2019-09" db="EMBL/GenBank/DDBJ databases">
        <authorList>
            <person name="Kevbrin V."/>
            <person name="Grouzdev D.S."/>
        </authorList>
    </citation>
    <scope>NUCLEOTIDE SEQUENCE [LARGE SCALE GENOMIC DNA]</scope>
    <source>
        <strain evidence="14 15">G-192</strain>
    </source>
</reference>
<dbReference type="Gene3D" id="3.30.300.30">
    <property type="match status" value="1"/>
</dbReference>
<dbReference type="InterPro" id="IPR000067">
    <property type="entry name" value="FlgMring_FliF"/>
</dbReference>
<feature type="domain" description="Flagellar M-ring N-terminal" evidence="12">
    <location>
        <begin position="42"/>
        <end position="211"/>
    </location>
</feature>
<evidence type="ECO:0000256" key="2">
    <source>
        <dbReference type="ARBA" id="ARBA00004651"/>
    </source>
</evidence>
<evidence type="ECO:0000256" key="11">
    <source>
        <dbReference type="SAM" id="Phobius"/>
    </source>
</evidence>
<evidence type="ECO:0000256" key="1">
    <source>
        <dbReference type="ARBA" id="ARBA00004117"/>
    </source>
</evidence>
<dbReference type="PANTHER" id="PTHR30046">
    <property type="entry name" value="FLAGELLAR M-RING PROTEIN"/>
    <property type="match status" value="1"/>
</dbReference>
<feature type="transmembrane region" description="Helical" evidence="11">
    <location>
        <begin position="432"/>
        <end position="454"/>
    </location>
</feature>
<comment type="similarity">
    <text evidence="3 9">Belongs to the FliF family.</text>
</comment>
<evidence type="ECO:0000256" key="10">
    <source>
        <dbReference type="SAM" id="MobiDB-lite"/>
    </source>
</evidence>
<evidence type="ECO:0000313" key="15">
    <source>
        <dbReference type="Proteomes" id="UP000325122"/>
    </source>
</evidence>
<keyword evidence="14" id="KW-0966">Cell projection</keyword>
<keyword evidence="15" id="KW-1185">Reference proteome</keyword>
<proteinExistence type="inferred from homology"/>
<keyword evidence="8 9" id="KW-0975">Bacterial flagellum</keyword>
<dbReference type="GO" id="GO:0009431">
    <property type="term" value="C:bacterial-type flagellum basal body, MS ring"/>
    <property type="evidence" value="ECO:0007669"/>
    <property type="project" value="InterPro"/>
</dbReference>
<dbReference type="GO" id="GO:0005886">
    <property type="term" value="C:plasma membrane"/>
    <property type="evidence" value="ECO:0007669"/>
    <property type="project" value="UniProtKB-SubCell"/>
</dbReference>
<evidence type="ECO:0000259" key="13">
    <source>
        <dbReference type="Pfam" id="PF08345"/>
    </source>
</evidence>
<keyword evidence="14" id="KW-0282">Flagellum</keyword>
<feature type="domain" description="Flagellar M-ring C-terminal" evidence="13">
    <location>
        <begin position="245"/>
        <end position="407"/>
    </location>
</feature>
<dbReference type="InterPro" id="IPR013556">
    <property type="entry name" value="Flag_M-ring_C"/>
</dbReference>
<keyword evidence="6 11" id="KW-1133">Transmembrane helix</keyword>
<feature type="transmembrane region" description="Helical" evidence="11">
    <location>
        <begin position="12"/>
        <end position="35"/>
    </location>
</feature>
<feature type="region of interest" description="Disordered" evidence="10">
    <location>
        <begin position="266"/>
        <end position="321"/>
    </location>
</feature>
<evidence type="ECO:0000256" key="9">
    <source>
        <dbReference type="PIRNR" id="PIRNR004862"/>
    </source>
</evidence>
<dbReference type="PANTHER" id="PTHR30046:SF0">
    <property type="entry name" value="FLAGELLAR M-RING PROTEIN"/>
    <property type="match status" value="1"/>
</dbReference>
<evidence type="ECO:0000313" key="14">
    <source>
        <dbReference type="EMBL" id="KAA5802178.1"/>
    </source>
</evidence>
<evidence type="ECO:0000256" key="3">
    <source>
        <dbReference type="ARBA" id="ARBA00007971"/>
    </source>
</evidence>
<keyword evidence="4" id="KW-1003">Cell membrane</keyword>
<name>A0A5M6ZGE1_9PROT</name>
<dbReference type="InterPro" id="IPR045851">
    <property type="entry name" value="AMP-bd_C_sf"/>
</dbReference>
<dbReference type="Pfam" id="PF08345">
    <property type="entry name" value="YscJ_FliF_C"/>
    <property type="match status" value="1"/>
</dbReference>
<evidence type="ECO:0000256" key="6">
    <source>
        <dbReference type="ARBA" id="ARBA00022989"/>
    </source>
</evidence>
<sequence length="547" mass="57737">MNALFEQLSRLGIGRLSLIFGLTAGVALALILLLVNPGGGSQALLYSGLQPRDAASVTERLEAAGIRFELREGGTAVYVPANQVDQARLRVASGGALGFGSVGYEIFDTNDGIGATSFVQNVNARRALEGELARSINAINAVSGARVHLVLPERRLFSREQQEPSASVVITVSGELNQGQVATIRNLIATAVPGLSPTRITLADDQGRLLASPSEGDSVSGAVIEERRSGLESALRQRILDVVEGVVGPGAARVVVTAELDRESLTETELRFDPDGQVEVSREVQSEESQEPGRDGAVSVSENQPGAEEAAGAGQMSMSRRSNNVRNFENSRTTRTRVVEPGALRRLSVSVAVDERAVRGEGGAIAYEPRPAEEMERIRALVAAAAGMDVRAIDGERHVLEVAQMAFSRPDLNAGTAAPEGLRLERSDMLRIAELAVIALIGLLIVILVARPLVRGAVGGSAPALAAAGEPGAAALPGRSAQAQLPGRVDGEDQALLPESETDEERIDVAQIDGQVKKSSVRKVAALVDQHPDETMSILRTWMHEDA</sequence>
<protein>
    <recommendedName>
        <fullName evidence="9">Flagellar M-ring protein</fullName>
    </recommendedName>
</protein>
<dbReference type="GO" id="GO:0071973">
    <property type="term" value="P:bacterial-type flagellum-dependent cell motility"/>
    <property type="evidence" value="ECO:0007669"/>
    <property type="project" value="InterPro"/>
</dbReference>
<feature type="compositionally biased region" description="Basic and acidic residues" evidence="10">
    <location>
        <begin position="266"/>
        <end position="285"/>
    </location>
</feature>